<dbReference type="AlphaFoldDB" id="A0A1M6K3B3"/>
<accession>A0A1M6K3B3</accession>
<sequence length="129" mass="14563">MSQMNETTICPCDTGKAYDGCCGRWHWGRPAPTAVALMRSRYSAFALGLEDYLLDTWHPTTRPATVDLDPDTVWTGLRIDARTDGKAWDQEGTVGFTASFTSPDGKGELREVSRFFFDDGRWYYLDGTY</sequence>
<gene>
    <name evidence="3" type="ORF">SAMN02745244_02721</name>
</gene>
<feature type="domain" description="YchJ-like middle NTF2-like" evidence="2">
    <location>
        <begin position="33"/>
        <end position="127"/>
    </location>
</feature>
<protein>
    <recommendedName>
        <fullName evidence="1">UPF0225 protein SAMN02745244_02721</fullName>
    </recommendedName>
</protein>
<keyword evidence="4" id="KW-1185">Reference proteome</keyword>
<evidence type="ECO:0000313" key="3">
    <source>
        <dbReference type="EMBL" id="SHJ53395.1"/>
    </source>
</evidence>
<evidence type="ECO:0000256" key="1">
    <source>
        <dbReference type="HAMAP-Rule" id="MF_00612"/>
    </source>
</evidence>
<evidence type="ECO:0000259" key="2">
    <source>
        <dbReference type="Pfam" id="PF17775"/>
    </source>
</evidence>
<dbReference type="InterPro" id="IPR023006">
    <property type="entry name" value="YchJ-like"/>
</dbReference>
<dbReference type="Pfam" id="PF17775">
    <property type="entry name" value="YchJ_M-like"/>
    <property type="match status" value="1"/>
</dbReference>
<proteinExistence type="inferred from homology"/>
<dbReference type="SUPFAM" id="SSF54427">
    <property type="entry name" value="NTF2-like"/>
    <property type="match status" value="1"/>
</dbReference>
<dbReference type="EMBL" id="FQZG01000056">
    <property type="protein sequence ID" value="SHJ53395.1"/>
    <property type="molecule type" value="Genomic_DNA"/>
</dbReference>
<evidence type="ECO:0000313" key="4">
    <source>
        <dbReference type="Proteomes" id="UP000184512"/>
    </source>
</evidence>
<organism evidence="3 4">
    <name type="scientific">Tessaracoccus bendigoensis DSM 12906</name>
    <dbReference type="NCBI Taxonomy" id="1123357"/>
    <lineage>
        <taxon>Bacteria</taxon>
        <taxon>Bacillati</taxon>
        <taxon>Actinomycetota</taxon>
        <taxon>Actinomycetes</taxon>
        <taxon>Propionibacteriales</taxon>
        <taxon>Propionibacteriaceae</taxon>
        <taxon>Tessaracoccus</taxon>
    </lineage>
</organism>
<reference evidence="4" key="1">
    <citation type="submission" date="2016-11" db="EMBL/GenBank/DDBJ databases">
        <authorList>
            <person name="Varghese N."/>
            <person name="Submissions S."/>
        </authorList>
    </citation>
    <scope>NUCLEOTIDE SEQUENCE [LARGE SCALE GENOMIC DNA]</scope>
    <source>
        <strain evidence="4">DSM 12906</strain>
    </source>
</reference>
<dbReference type="InterPro" id="IPR048469">
    <property type="entry name" value="YchJ-like_M"/>
</dbReference>
<comment type="similarity">
    <text evidence="1">Belongs to the UPF0225 family.</text>
</comment>
<dbReference type="HAMAP" id="MF_00612">
    <property type="entry name" value="UPF0225"/>
    <property type="match status" value="1"/>
</dbReference>
<dbReference type="Proteomes" id="UP000184512">
    <property type="component" value="Unassembled WGS sequence"/>
</dbReference>
<name>A0A1M6K3B3_9ACTN</name>
<dbReference type="RefSeq" id="WP_245787986.1">
    <property type="nucleotide sequence ID" value="NZ_FQZG01000056.1"/>
</dbReference>
<dbReference type="STRING" id="1123357.SAMN02745244_02721"/>
<dbReference type="InterPro" id="IPR032710">
    <property type="entry name" value="NTF2-like_dom_sf"/>
</dbReference>
<dbReference type="Gene3D" id="3.10.450.50">
    <property type="match status" value="1"/>
</dbReference>